<dbReference type="Proteomes" id="UP000828390">
    <property type="component" value="Unassembled WGS sequence"/>
</dbReference>
<protein>
    <submittedName>
        <fullName evidence="1">Uncharacterized protein</fullName>
    </submittedName>
</protein>
<accession>A0A9D4EBL7</accession>
<reference evidence="1" key="1">
    <citation type="journal article" date="2019" name="bioRxiv">
        <title>The Genome of the Zebra Mussel, Dreissena polymorpha: A Resource for Invasive Species Research.</title>
        <authorList>
            <person name="McCartney M.A."/>
            <person name="Auch B."/>
            <person name="Kono T."/>
            <person name="Mallez S."/>
            <person name="Zhang Y."/>
            <person name="Obille A."/>
            <person name="Becker A."/>
            <person name="Abrahante J.E."/>
            <person name="Garbe J."/>
            <person name="Badalamenti J.P."/>
            <person name="Herman A."/>
            <person name="Mangelson H."/>
            <person name="Liachko I."/>
            <person name="Sullivan S."/>
            <person name="Sone E.D."/>
            <person name="Koren S."/>
            <person name="Silverstein K.A.T."/>
            <person name="Beckman K.B."/>
            <person name="Gohl D.M."/>
        </authorList>
    </citation>
    <scope>NUCLEOTIDE SEQUENCE</scope>
    <source>
        <strain evidence="1">Duluth1</strain>
        <tissue evidence="1">Whole animal</tissue>
    </source>
</reference>
<dbReference type="EMBL" id="JAIWYP010000009">
    <property type="protein sequence ID" value="KAH3776290.1"/>
    <property type="molecule type" value="Genomic_DNA"/>
</dbReference>
<evidence type="ECO:0000313" key="2">
    <source>
        <dbReference type="Proteomes" id="UP000828390"/>
    </source>
</evidence>
<sequence length="140" mass="15889">MEPHLPNQLRRPIVTDEGFYRELAKNTSFWTGLATSFLERNASSTYCDRRRDHIWTPFYQLHSIHAFVKKEEDEKQFFSKIMSLPLLYLPVEQIEPVAEGRSGAATNAESMGSIPTVWVFFRSPANTNSNGSTQGSSTAD</sequence>
<proteinExistence type="predicted"/>
<reference evidence="1" key="2">
    <citation type="submission" date="2020-11" db="EMBL/GenBank/DDBJ databases">
        <authorList>
            <person name="McCartney M.A."/>
            <person name="Auch B."/>
            <person name="Kono T."/>
            <person name="Mallez S."/>
            <person name="Becker A."/>
            <person name="Gohl D.M."/>
            <person name="Silverstein K.A.T."/>
            <person name="Koren S."/>
            <person name="Bechman K.B."/>
            <person name="Herman A."/>
            <person name="Abrahante J.E."/>
            <person name="Garbe J."/>
        </authorList>
    </citation>
    <scope>NUCLEOTIDE SEQUENCE</scope>
    <source>
        <strain evidence="1">Duluth1</strain>
        <tissue evidence="1">Whole animal</tissue>
    </source>
</reference>
<name>A0A9D4EBL7_DREPO</name>
<keyword evidence="2" id="KW-1185">Reference proteome</keyword>
<organism evidence="1 2">
    <name type="scientific">Dreissena polymorpha</name>
    <name type="common">Zebra mussel</name>
    <name type="synonym">Mytilus polymorpha</name>
    <dbReference type="NCBI Taxonomy" id="45954"/>
    <lineage>
        <taxon>Eukaryota</taxon>
        <taxon>Metazoa</taxon>
        <taxon>Spiralia</taxon>
        <taxon>Lophotrochozoa</taxon>
        <taxon>Mollusca</taxon>
        <taxon>Bivalvia</taxon>
        <taxon>Autobranchia</taxon>
        <taxon>Heteroconchia</taxon>
        <taxon>Euheterodonta</taxon>
        <taxon>Imparidentia</taxon>
        <taxon>Neoheterodontei</taxon>
        <taxon>Myida</taxon>
        <taxon>Dreissenoidea</taxon>
        <taxon>Dreissenidae</taxon>
        <taxon>Dreissena</taxon>
    </lineage>
</organism>
<dbReference type="AlphaFoldDB" id="A0A9D4EBL7"/>
<evidence type="ECO:0000313" key="1">
    <source>
        <dbReference type="EMBL" id="KAH3776290.1"/>
    </source>
</evidence>
<comment type="caution">
    <text evidence="1">The sequence shown here is derived from an EMBL/GenBank/DDBJ whole genome shotgun (WGS) entry which is preliminary data.</text>
</comment>
<gene>
    <name evidence="1" type="ORF">DPMN_177711</name>
</gene>